<feature type="compositionally biased region" description="Polar residues" evidence="6">
    <location>
        <begin position="279"/>
        <end position="292"/>
    </location>
</feature>
<evidence type="ECO:0000259" key="7">
    <source>
        <dbReference type="Pfam" id="PF02668"/>
    </source>
</evidence>
<dbReference type="EMBL" id="JAUJLE010000087">
    <property type="protein sequence ID" value="KAK0986512.1"/>
    <property type="molecule type" value="Genomic_DNA"/>
</dbReference>
<keyword evidence="10" id="KW-1185">Reference proteome</keyword>
<evidence type="ECO:0000256" key="2">
    <source>
        <dbReference type="ARBA" id="ARBA00022723"/>
    </source>
</evidence>
<comment type="caution">
    <text evidence="9">The sequence shown here is derived from an EMBL/GenBank/DDBJ whole genome shotgun (WGS) entry which is preliminary data.</text>
</comment>
<organism evidence="9 10">
    <name type="scientific">Friedmanniomyces endolithicus</name>
    <dbReference type="NCBI Taxonomy" id="329885"/>
    <lineage>
        <taxon>Eukaryota</taxon>
        <taxon>Fungi</taxon>
        <taxon>Dikarya</taxon>
        <taxon>Ascomycota</taxon>
        <taxon>Pezizomycotina</taxon>
        <taxon>Dothideomycetes</taxon>
        <taxon>Dothideomycetidae</taxon>
        <taxon>Mycosphaerellales</taxon>
        <taxon>Teratosphaeriaceae</taxon>
        <taxon>Friedmanniomyces</taxon>
    </lineage>
</organism>
<dbReference type="Gene3D" id="3.60.130.10">
    <property type="entry name" value="Clavaminate synthase-like"/>
    <property type="match status" value="1"/>
</dbReference>
<proteinExistence type="inferred from homology"/>
<keyword evidence="3" id="KW-0223">Dioxygenase</keyword>
<dbReference type="PANTHER" id="PTHR43779">
    <property type="entry name" value="DIOXYGENASE RV0097-RELATED"/>
    <property type="match status" value="1"/>
</dbReference>
<reference evidence="9" key="2">
    <citation type="submission" date="2023-06" db="EMBL/GenBank/DDBJ databases">
        <title>Black Yeasts Isolated from many extreme environments.</title>
        <authorList>
            <person name="Coleine C."/>
            <person name="Stajich J.E."/>
            <person name="Selbmann L."/>
        </authorList>
    </citation>
    <scope>NUCLEOTIDE SEQUENCE</scope>
    <source>
        <strain evidence="9">CCFEE 5200</strain>
    </source>
</reference>
<dbReference type="GO" id="GO:0051213">
    <property type="term" value="F:dioxygenase activity"/>
    <property type="evidence" value="ECO:0007669"/>
    <property type="project" value="UniProtKB-KW"/>
</dbReference>
<feature type="region of interest" description="Disordered" evidence="6">
    <location>
        <begin position="362"/>
        <end position="381"/>
    </location>
</feature>
<evidence type="ECO:0000313" key="9">
    <source>
        <dbReference type="EMBL" id="KAK0986512.1"/>
    </source>
</evidence>
<name>A0AAN6KK05_9PEZI</name>
<evidence type="ECO:0000256" key="4">
    <source>
        <dbReference type="ARBA" id="ARBA00023002"/>
    </source>
</evidence>
<dbReference type="SUPFAM" id="SSF51197">
    <property type="entry name" value="Clavaminate synthase-like"/>
    <property type="match status" value="1"/>
</dbReference>
<gene>
    <name evidence="8" type="ORF">LTR82_010735</name>
    <name evidence="9" type="ORF">LTR91_010227</name>
</gene>
<sequence>MPHKEESQLEIVELHPTFAAEVRGTNFHNLGSDVFDEIHAAITKYGVVKFPKTGLDDAGHVTFASRFGELDDVSPYTKLGKKHRLAFDQLFDVSNLLEDGSVAAVNSHRAAMNKGNSLFHVDSSFNPRRAGYSLLKAHELPPKGTGGATEYADTRTAFDELPEELKKELLEQDYVACHSLYHSRKTASPGFLTEINPEDHFMSRHKLVQRHEPSGRMNLYIASHAHHIEDLSPEKSKALLATLYKHACQPKYIVAIDHVAGMARTGQAAGPGRPPNEFEPTNPTRQLPSESESPLPARGIKHWYKRHIWPRTHSKKSDSSKLFSKFKHTGRRLHKEPPPRHPSRALPQPQHRPTEELSPTLTQPALLQPPPPERSPSRASTFGLTSFINNFKHETERSFLTPLEKEVYNSLTQVTGRGRLTPAFSPTFAARLVLPDRDSTDALASVQHLTREFPDYQKELLCRDLRNFLTGDQRRVLRMVLFRNVEVFCEGDEEGTVGREGQPLLRASPAREVVVVEARRASSSQSGYGNRRFSRGSG</sequence>
<dbReference type="AlphaFoldDB" id="A0AAN6KK05"/>
<dbReference type="InterPro" id="IPR003819">
    <property type="entry name" value="TauD/TfdA-like"/>
</dbReference>
<dbReference type="InterPro" id="IPR051178">
    <property type="entry name" value="TfdA_dioxygenase"/>
</dbReference>
<evidence type="ECO:0000256" key="6">
    <source>
        <dbReference type="SAM" id="MobiDB-lite"/>
    </source>
</evidence>
<feature type="domain" description="TauD/TfdA-like" evidence="7">
    <location>
        <begin position="12"/>
        <end position="260"/>
    </location>
</feature>
<keyword evidence="4" id="KW-0560">Oxidoreductase</keyword>
<protein>
    <recommendedName>
        <fullName evidence="7">TauD/TfdA-like domain-containing protein</fullName>
    </recommendedName>
</protein>
<comment type="similarity">
    <text evidence="1">Belongs to the TfdA dioxygenase family.</text>
</comment>
<dbReference type="Pfam" id="PF02668">
    <property type="entry name" value="TauD"/>
    <property type="match status" value="1"/>
</dbReference>
<evidence type="ECO:0000256" key="5">
    <source>
        <dbReference type="ARBA" id="ARBA00023004"/>
    </source>
</evidence>
<dbReference type="PANTHER" id="PTHR43779:SF3">
    <property type="entry name" value="(3R)-3-[(CARBOXYMETHYL)AMINO]FATTY ACID OXYGENASE_DECARBOXYLASE"/>
    <property type="match status" value="1"/>
</dbReference>
<keyword evidence="2" id="KW-0479">Metal-binding</keyword>
<dbReference type="Proteomes" id="UP001168146">
    <property type="component" value="Unassembled WGS sequence"/>
</dbReference>
<evidence type="ECO:0000313" key="10">
    <source>
        <dbReference type="Proteomes" id="UP001175353"/>
    </source>
</evidence>
<dbReference type="EMBL" id="JASUXU010000037">
    <property type="protein sequence ID" value="KAK0318347.1"/>
    <property type="molecule type" value="Genomic_DNA"/>
</dbReference>
<reference evidence="8" key="1">
    <citation type="submission" date="2021-12" db="EMBL/GenBank/DDBJ databases">
        <title>Black yeast isolated from Biological Soil Crust.</title>
        <authorList>
            <person name="Kurbessoian T."/>
        </authorList>
    </citation>
    <scope>NUCLEOTIDE SEQUENCE</scope>
    <source>
        <strain evidence="8">CCFEE 5208</strain>
    </source>
</reference>
<keyword evidence="5" id="KW-0408">Iron</keyword>
<dbReference type="Proteomes" id="UP001175353">
    <property type="component" value="Unassembled WGS sequence"/>
</dbReference>
<evidence type="ECO:0000313" key="8">
    <source>
        <dbReference type="EMBL" id="KAK0318347.1"/>
    </source>
</evidence>
<feature type="region of interest" description="Disordered" evidence="6">
    <location>
        <begin position="265"/>
        <end position="297"/>
    </location>
</feature>
<accession>A0AAN6KK05</accession>
<feature type="region of interest" description="Disordered" evidence="6">
    <location>
        <begin position="329"/>
        <end position="357"/>
    </location>
</feature>
<dbReference type="InterPro" id="IPR042098">
    <property type="entry name" value="TauD-like_sf"/>
</dbReference>
<dbReference type="GO" id="GO:0046872">
    <property type="term" value="F:metal ion binding"/>
    <property type="evidence" value="ECO:0007669"/>
    <property type="project" value="UniProtKB-KW"/>
</dbReference>
<evidence type="ECO:0000256" key="1">
    <source>
        <dbReference type="ARBA" id="ARBA00005896"/>
    </source>
</evidence>
<evidence type="ECO:0000256" key="3">
    <source>
        <dbReference type="ARBA" id="ARBA00022964"/>
    </source>
</evidence>